<keyword evidence="6" id="KW-0732">Signal</keyword>
<evidence type="ECO:0000256" key="5">
    <source>
        <dbReference type="ARBA" id="ARBA00022833"/>
    </source>
</evidence>
<keyword evidence="9" id="KW-1185">Reference proteome</keyword>
<dbReference type="Pfam" id="PF00413">
    <property type="entry name" value="Peptidase_M10"/>
    <property type="match status" value="1"/>
</dbReference>
<dbReference type="EMBL" id="JAGKQH010000015">
    <property type="protein sequence ID" value="KAG6578617.1"/>
    <property type="molecule type" value="Genomic_DNA"/>
</dbReference>
<feature type="chain" id="PRO_5043394914" evidence="6">
    <location>
        <begin position="27"/>
        <end position="263"/>
    </location>
</feature>
<feature type="non-terminal residue" evidence="8">
    <location>
        <position position="1"/>
    </location>
</feature>
<dbReference type="PANTHER" id="PTHR10201">
    <property type="entry name" value="MATRIX METALLOPROTEINASE"/>
    <property type="match status" value="1"/>
</dbReference>
<keyword evidence="3" id="KW-0479">Metal-binding</keyword>
<dbReference type="PANTHER" id="PTHR10201:SF213">
    <property type="entry name" value="METALLOENDOPROTEINASE 2-MMP-LIKE"/>
    <property type="match status" value="1"/>
</dbReference>
<evidence type="ECO:0000256" key="6">
    <source>
        <dbReference type="SAM" id="SignalP"/>
    </source>
</evidence>
<dbReference type="GO" id="GO:0030574">
    <property type="term" value="P:collagen catabolic process"/>
    <property type="evidence" value="ECO:0007669"/>
    <property type="project" value="TreeGrafter"/>
</dbReference>
<evidence type="ECO:0000313" key="9">
    <source>
        <dbReference type="Proteomes" id="UP000685013"/>
    </source>
</evidence>
<keyword evidence="5" id="KW-0862">Zinc</keyword>
<protein>
    <submittedName>
        <fullName evidence="8">Metalloendoproteinase 2-MMP</fullName>
    </submittedName>
</protein>
<dbReference type="GO" id="GO:0031012">
    <property type="term" value="C:extracellular matrix"/>
    <property type="evidence" value="ECO:0007669"/>
    <property type="project" value="InterPro"/>
</dbReference>
<evidence type="ECO:0000313" key="8">
    <source>
        <dbReference type="EMBL" id="KAG6578617.1"/>
    </source>
</evidence>
<evidence type="ECO:0000259" key="7">
    <source>
        <dbReference type="SMART" id="SM00235"/>
    </source>
</evidence>
<dbReference type="InterPro" id="IPR001818">
    <property type="entry name" value="Pept_M10_metallopeptidase"/>
</dbReference>
<dbReference type="Proteomes" id="UP000685013">
    <property type="component" value="Chromosome 15"/>
</dbReference>
<keyword evidence="4" id="KW-0378">Hydrolase</keyword>
<comment type="similarity">
    <text evidence="1">Belongs to the peptidase M10A family. Matrix metalloproteinases (MMPs) subfamily.</text>
</comment>
<proteinExistence type="inferred from homology"/>
<organism evidence="8 9">
    <name type="scientific">Cucurbita argyrosperma subsp. sororia</name>
    <dbReference type="NCBI Taxonomy" id="37648"/>
    <lineage>
        <taxon>Eukaryota</taxon>
        <taxon>Viridiplantae</taxon>
        <taxon>Streptophyta</taxon>
        <taxon>Embryophyta</taxon>
        <taxon>Tracheophyta</taxon>
        <taxon>Spermatophyta</taxon>
        <taxon>Magnoliopsida</taxon>
        <taxon>eudicotyledons</taxon>
        <taxon>Gunneridae</taxon>
        <taxon>Pentapetalae</taxon>
        <taxon>rosids</taxon>
        <taxon>fabids</taxon>
        <taxon>Cucurbitales</taxon>
        <taxon>Cucurbitaceae</taxon>
        <taxon>Cucurbiteae</taxon>
        <taxon>Cucurbita</taxon>
    </lineage>
</organism>
<dbReference type="GO" id="GO:0030198">
    <property type="term" value="P:extracellular matrix organization"/>
    <property type="evidence" value="ECO:0007669"/>
    <property type="project" value="TreeGrafter"/>
</dbReference>
<evidence type="ECO:0000256" key="4">
    <source>
        <dbReference type="ARBA" id="ARBA00022801"/>
    </source>
</evidence>
<dbReference type="InterPro" id="IPR006026">
    <property type="entry name" value="Peptidase_Metallo"/>
</dbReference>
<dbReference type="GO" id="GO:0008270">
    <property type="term" value="F:zinc ion binding"/>
    <property type="evidence" value="ECO:0007669"/>
    <property type="project" value="InterPro"/>
</dbReference>
<evidence type="ECO:0000256" key="1">
    <source>
        <dbReference type="ARBA" id="ARBA00009614"/>
    </source>
</evidence>
<evidence type="ECO:0000256" key="3">
    <source>
        <dbReference type="ARBA" id="ARBA00022723"/>
    </source>
</evidence>
<feature type="signal peptide" evidence="6">
    <location>
        <begin position="1"/>
        <end position="26"/>
    </location>
</feature>
<reference evidence="8 9" key="1">
    <citation type="journal article" date="2021" name="Hortic Res">
        <title>The domestication of Cucurbita argyrosperma as revealed by the genome of its wild relative.</title>
        <authorList>
            <person name="Barrera-Redondo J."/>
            <person name="Sanchez-de la Vega G."/>
            <person name="Aguirre-Liguori J.A."/>
            <person name="Castellanos-Morales G."/>
            <person name="Gutierrez-Guerrero Y.T."/>
            <person name="Aguirre-Dugua X."/>
            <person name="Aguirre-Planter E."/>
            <person name="Tenaillon M.I."/>
            <person name="Lira-Saade R."/>
            <person name="Eguiarte L.E."/>
        </authorList>
    </citation>
    <scope>NUCLEOTIDE SEQUENCE [LARGE SCALE GENOMIC DNA]</scope>
    <source>
        <strain evidence="8">JBR-2021</strain>
    </source>
</reference>
<comment type="caution">
    <text evidence="8">The sequence shown here is derived from an EMBL/GenBank/DDBJ whole genome shotgun (WGS) entry which is preliminary data.</text>
</comment>
<dbReference type="InterPro" id="IPR002477">
    <property type="entry name" value="Peptidoglycan-bd-like"/>
</dbReference>
<accession>A0AAV6MCY4</accession>
<evidence type="ECO:0000256" key="2">
    <source>
        <dbReference type="ARBA" id="ARBA00022670"/>
    </source>
</evidence>
<feature type="domain" description="Peptidase metallopeptidase" evidence="7">
    <location>
        <begin position="54"/>
        <end position="261"/>
    </location>
</feature>
<name>A0AAV6MCY4_9ROSI</name>
<gene>
    <name evidence="8" type="primary">2MMP</name>
    <name evidence="8" type="ORF">SDJN03_23065</name>
</gene>
<dbReference type="SMART" id="SM00235">
    <property type="entry name" value="ZnMc"/>
    <property type="match status" value="1"/>
</dbReference>
<dbReference type="Pfam" id="PF01471">
    <property type="entry name" value="PG_binding_1"/>
    <property type="match status" value="1"/>
</dbReference>
<keyword evidence="2" id="KW-0645">Protease</keyword>
<dbReference type="GO" id="GO:0004222">
    <property type="term" value="F:metalloendopeptidase activity"/>
    <property type="evidence" value="ECO:0007669"/>
    <property type="project" value="InterPro"/>
</dbReference>
<dbReference type="GO" id="GO:0006508">
    <property type="term" value="P:proteolysis"/>
    <property type="evidence" value="ECO:0007669"/>
    <property type="project" value="UniProtKB-KW"/>
</dbReference>
<sequence length="263" mass="28841">MACLGLSFIFTFSLVLLVSLFPLTSSSHGLVFLNNLDGCKKGDKVEGIGQMKKYLQRFGYLEDHVHVHSKSNDDEFDELLESAIKTYQINYNLKATGALDATTLAQMSKPRCGVADIIDGKSGMKSGKNMVNQHRKSGHFHQVSHFTFFKGNLKWPNSKSHLTYGSDHGDGFPFDNVGGVIAHAFAPTDGRLHFDAVKRWTDGAVPNSYDVETVALHEIGHLLGLYHSSVEGAIMWPTIMRGATKGLHADDIAGIKALYTPTS</sequence>
<dbReference type="AlphaFoldDB" id="A0AAV6MCY4"/>